<sequence>MSRNTPGITPPPSNLNRVNSIPTLKKNPSTTTTNKSKANISPSTVPIHSNSQNSLLQRSVIADNTATVPGLSTPSAATTMTPAATKADNTNYTKQTSSFSKTSIPFTANHSTHTTTQPTSTLSTSDASRSTLNSSSPIATTNSNMPKREQAIILNPVDGLLIKDYILAIGQIISPKNIIFVSKISMGRVCVFLSSEQILTSLLERSQSKLKINDHIIPIRRLLNPAKRIIISNVCTSIPNQAILDALIHMNISPLSEITFLKAGIKEIGYEHILSFRRQIYIKHEDIPNLPGSILINTNETNFRIFFTDDTITCYTCKSTGHTSMTCNKNTKNIHNTPQTPNHQDNQIHQPTSSEEEQSPELLENIQTTESPSFIGEDPKTHMEWTDEILTPPLKIPALTNPESIHQHITNIESPSILPSTTNQDVNTLNTCTQEQNKRSLSDTTSQKSPSSPKSDQPIKPI</sequence>
<dbReference type="AlphaFoldDB" id="A0A6G0WLR7"/>
<dbReference type="EMBL" id="VUJU01008605">
    <property type="protein sequence ID" value="KAF0728268.1"/>
    <property type="molecule type" value="Genomic_DNA"/>
</dbReference>
<keyword evidence="3" id="KW-1185">Reference proteome</keyword>
<proteinExistence type="predicted"/>
<name>A0A6G0WLR7_APHCR</name>
<feature type="region of interest" description="Disordered" evidence="1">
    <location>
        <begin position="72"/>
        <end position="143"/>
    </location>
</feature>
<feature type="compositionally biased region" description="Low complexity" evidence="1">
    <location>
        <begin position="22"/>
        <end position="37"/>
    </location>
</feature>
<feature type="compositionally biased region" description="Low complexity" evidence="1">
    <location>
        <begin position="72"/>
        <end position="87"/>
    </location>
</feature>
<feature type="compositionally biased region" description="Polar residues" evidence="1">
    <location>
        <begin position="332"/>
        <end position="349"/>
    </location>
</feature>
<protein>
    <submittedName>
        <fullName evidence="2">DNA replication licensing factor MCM4-like</fullName>
    </submittedName>
</protein>
<gene>
    <name evidence="2" type="ORF">FWK35_00024083</name>
</gene>
<feature type="region of interest" description="Disordered" evidence="1">
    <location>
        <begin position="332"/>
        <end position="364"/>
    </location>
</feature>
<organism evidence="2 3">
    <name type="scientific">Aphis craccivora</name>
    <name type="common">Cowpea aphid</name>
    <dbReference type="NCBI Taxonomy" id="307492"/>
    <lineage>
        <taxon>Eukaryota</taxon>
        <taxon>Metazoa</taxon>
        <taxon>Ecdysozoa</taxon>
        <taxon>Arthropoda</taxon>
        <taxon>Hexapoda</taxon>
        <taxon>Insecta</taxon>
        <taxon>Pterygota</taxon>
        <taxon>Neoptera</taxon>
        <taxon>Paraneoptera</taxon>
        <taxon>Hemiptera</taxon>
        <taxon>Sternorrhyncha</taxon>
        <taxon>Aphidomorpha</taxon>
        <taxon>Aphidoidea</taxon>
        <taxon>Aphididae</taxon>
        <taxon>Aphidini</taxon>
        <taxon>Aphis</taxon>
        <taxon>Aphis</taxon>
    </lineage>
</organism>
<feature type="region of interest" description="Disordered" evidence="1">
    <location>
        <begin position="432"/>
        <end position="462"/>
    </location>
</feature>
<feature type="region of interest" description="Disordered" evidence="1">
    <location>
        <begin position="1"/>
        <end position="50"/>
    </location>
</feature>
<accession>A0A6G0WLR7</accession>
<feature type="compositionally biased region" description="Low complexity" evidence="1">
    <location>
        <begin position="442"/>
        <end position="462"/>
    </location>
</feature>
<feature type="compositionally biased region" description="Polar residues" evidence="1">
    <location>
        <begin position="38"/>
        <end position="50"/>
    </location>
</feature>
<dbReference type="Proteomes" id="UP000478052">
    <property type="component" value="Unassembled WGS sequence"/>
</dbReference>
<feature type="compositionally biased region" description="Low complexity" evidence="1">
    <location>
        <begin position="111"/>
        <end position="125"/>
    </location>
</feature>
<evidence type="ECO:0000256" key="1">
    <source>
        <dbReference type="SAM" id="MobiDB-lite"/>
    </source>
</evidence>
<reference evidence="2 3" key="1">
    <citation type="submission" date="2019-08" db="EMBL/GenBank/DDBJ databases">
        <title>Whole genome of Aphis craccivora.</title>
        <authorList>
            <person name="Voronova N.V."/>
            <person name="Shulinski R.S."/>
            <person name="Bandarenka Y.V."/>
            <person name="Zhorov D.G."/>
            <person name="Warner D."/>
        </authorList>
    </citation>
    <scope>NUCLEOTIDE SEQUENCE [LARGE SCALE GENOMIC DNA]</scope>
    <source>
        <strain evidence="2">180601</strain>
        <tissue evidence="2">Whole Body</tissue>
    </source>
</reference>
<evidence type="ECO:0000313" key="2">
    <source>
        <dbReference type="EMBL" id="KAF0728268.1"/>
    </source>
</evidence>
<feature type="compositionally biased region" description="Polar residues" evidence="1">
    <location>
        <begin position="126"/>
        <end position="143"/>
    </location>
</feature>
<feature type="compositionally biased region" description="Polar residues" evidence="1">
    <location>
        <begin position="88"/>
        <end position="110"/>
    </location>
</feature>
<dbReference type="OrthoDB" id="6610774at2759"/>
<comment type="caution">
    <text evidence="2">The sequence shown here is derived from an EMBL/GenBank/DDBJ whole genome shotgun (WGS) entry which is preliminary data.</text>
</comment>
<evidence type="ECO:0000313" key="3">
    <source>
        <dbReference type="Proteomes" id="UP000478052"/>
    </source>
</evidence>